<dbReference type="Gene3D" id="3.40.50.300">
    <property type="entry name" value="P-loop containing nucleotide triphosphate hydrolases"/>
    <property type="match status" value="1"/>
</dbReference>
<reference evidence="7 8" key="1">
    <citation type="submission" date="2018-10" db="EMBL/GenBank/DDBJ databases">
        <title>Natronolimnobius sp. XQ-INN 246 isolated from Inner Mongolia Autonomous Region of China.</title>
        <authorList>
            <person name="Xue Q."/>
        </authorList>
    </citation>
    <scope>NUCLEOTIDE SEQUENCE [LARGE SCALE GENOMIC DNA]</scope>
    <source>
        <strain evidence="7 8">XQ-INN 246</strain>
    </source>
</reference>
<evidence type="ECO:0000259" key="6">
    <source>
        <dbReference type="PROSITE" id="PS50893"/>
    </source>
</evidence>
<evidence type="ECO:0000256" key="3">
    <source>
        <dbReference type="ARBA" id="ARBA00022741"/>
    </source>
</evidence>
<sequence>MSSNDDASVIRTDGLTKRYGSDAAVENLSFTVDTGEIYGFLGPNGAGKSTTINMLMDYARPTEGEISILGMDPREDVVDVHQRVGILPDGFSVYENRTGRDHLRLVIDTKAADDDPEALLERVGLADAVDDDAGSYSRGMRQRLALAMALVGEPELLILDEPFSGLDPHGVRTIRDVAHAENDRGATVFFSSHVLGQVELVCDRIGILHEGRLVAEGTLEELRASAPVTTEFELAVDGNLEQARRAVRNVEGVVDISVSSASDGTTVGDGATGGGPETGAAAGGAGAGAEADTMAGGTIVTHLESIDRREAVVEALERTDMTIRRTTVEEPSIESIFVAHTGGSPAGGEHR</sequence>
<dbReference type="PANTHER" id="PTHR43335:SF4">
    <property type="entry name" value="ABC TRANSPORTER, ATP-BINDING PROTEIN"/>
    <property type="match status" value="1"/>
</dbReference>
<dbReference type="InterPro" id="IPR003439">
    <property type="entry name" value="ABC_transporter-like_ATP-bd"/>
</dbReference>
<dbReference type="OrthoDB" id="87732at2157"/>
<dbReference type="PANTHER" id="PTHR43335">
    <property type="entry name" value="ABC TRANSPORTER, ATP-BINDING PROTEIN"/>
    <property type="match status" value="1"/>
</dbReference>
<dbReference type="Proteomes" id="UP000318864">
    <property type="component" value="Unassembled WGS sequence"/>
</dbReference>
<dbReference type="EMBL" id="RBZW01000055">
    <property type="protein sequence ID" value="THE63853.1"/>
    <property type="molecule type" value="Genomic_DNA"/>
</dbReference>
<dbReference type="InterPro" id="IPR003593">
    <property type="entry name" value="AAA+_ATPase"/>
</dbReference>
<feature type="region of interest" description="Disordered" evidence="5">
    <location>
        <begin position="261"/>
        <end position="289"/>
    </location>
</feature>
<keyword evidence="2" id="KW-0813">Transport</keyword>
<dbReference type="SUPFAM" id="SSF52540">
    <property type="entry name" value="P-loop containing nucleoside triphosphate hydrolases"/>
    <property type="match status" value="1"/>
</dbReference>
<name>A0A4S3TKU1_9EURY</name>
<feature type="domain" description="ABC transporter" evidence="6">
    <location>
        <begin position="10"/>
        <end position="235"/>
    </location>
</feature>
<dbReference type="CDD" id="cd03230">
    <property type="entry name" value="ABC_DR_subfamily_A"/>
    <property type="match status" value="1"/>
</dbReference>
<dbReference type="GO" id="GO:0005524">
    <property type="term" value="F:ATP binding"/>
    <property type="evidence" value="ECO:0007669"/>
    <property type="project" value="UniProtKB-KW"/>
</dbReference>
<dbReference type="Pfam" id="PF00005">
    <property type="entry name" value="ABC_tran"/>
    <property type="match status" value="1"/>
</dbReference>
<keyword evidence="8" id="KW-1185">Reference proteome</keyword>
<comment type="similarity">
    <text evidence="1">Belongs to the ABC transporter superfamily.</text>
</comment>
<protein>
    <submittedName>
        <fullName evidence="7">ABC transporter ATP-binding protein</fullName>
    </submittedName>
</protein>
<evidence type="ECO:0000256" key="1">
    <source>
        <dbReference type="ARBA" id="ARBA00005417"/>
    </source>
</evidence>
<keyword evidence="4 7" id="KW-0067">ATP-binding</keyword>
<evidence type="ECO:0000313" key="7">
    <source>
        <dbReference type="EMBL" id="THE63853.1"/>
    </source>
</evidence>
<dbReference type="SMART" id="SM00382">
    <property type="entry name" value="AAA"/>
    <property type="match status" value="1"/>
</dbReference>
<evidence type="ECO:0000313" key="8">
    <source>
        <dbReference type="Proteomes" id="UP000318864"/>
    </source>
</evidence>
<dbReference type="PROSITE" id="PS50893">
    <property type="entry name" value="ABC_TRANSPORTER_2"/>
    <property type="match status" value="1"/>
</dbReference>
<dbReference type="InterPro" id="IPR027417">
    <property type="entry name" value="P-loop_NTPase"/>
</dbReference>
<feature type="compositionally biased region" description="Gly residues" evidence="5">
    <location>
        <begin position="270"/>
        <end position="287"/>
    </location>
</feature>
<evidence type="ECO:0000256" key="5">
    <source>
        <dbReference type="SAM" id="MobiDB-lite"/>
    </source>
</evidence>
<proteinExistence type="inferred from homology"/>
<dbReference type="AlphaFoldDB" id="A0A4S3TKU1"/>
<keyword evidence="3" id="KW-0547">Nucleotide-binding</keyword>
<accession>A0A4S3TKU1</accession>
<evidence type="ECO:0000256" key="4">
    <source>
        <dbReference type="ARBA" id="ARBA00022840"/>
    </source>
</evidence>
<evidence type="ECO:0000256" key="2">
    <source>
        <dbReference type="ARBA" id="ARBA00022448"/>
    </source>
</evidence>
<comment type="caution">
    <text evidence="7">The sequence shown here is derived from an EMBL/GenBank/DDBJ whole genome shotgun (WGS) entry which is preliminary data.</text>
</comment>
<organism evidence="7 8">
    <name type="scientific">Salinadaptatus halalkaliphilus</name>
    <dbReference type="NCBI Taxonomy" id="2419781"/>
    <lineage>
        <taxon>Archaea</taxon>
        <taxon>Methanobacteriati</taxon>
        <taxon>Methanobacteriota</taxon>
        <taxon>Stenosarchaea group</taxon>
        <taxon>Halobacteria</taxon>
        <taxon>Halobacteriales</taxon>
        <taxon>Natrialbaceae</taxon>
        <taxon>Salinadaptatus</taxon>
    </lineage>
</organism>
<dbReference type="GO" id="GO:0016887">
    <property type="term" value="F:ATP hydrolysis activity"/>
    <property type="evidence" value="ECO:0007669"/>
    <property type="project" value="InterPro"/>
</dbReference>
<gene>
    <name evidence="7" type="ORF">D8Y22_16125</name>
</gene>